<dbReference type="FunCoup" id="A0A0D2U208">
    <property type="interactions" value="172"/>
</dbReference>
<dbReference type="OrthoDB" id="1700726at2759"/>
<evidence type="ECO:0000259" key="1">
    <source>
        <dbReference type="Pfam" id="PF00501"/>
    </source>
</evidence>
<accession>A0A0D2U208</accession>
<name>A0A0D2U208_CAPO3</name>
<dbReference type="GO" id="GO:0005783">
    <property type="term" value="C:endoplasmic reticulum"/>
    <property type="evidence" value="ECO:0007669"/>
    <property type="project" value="TreeGrafter"/>
</dbReference>
<dbReference type="Gene3D" id="3.40.50.12780">
    <property type="entry name" value="N-terminal domain of ligase-like"/>
    <property type="match status" value="1"/>
</dbReference>
<feature type="domain" description="AMP-dependent synthetase/ligase" evidence="1">
    <location>
        <begin position="125"/>
        <end position="521"/>
    </location>
</feature>
<keyword evidence="3" id="KW-1185">Reference proteome</keyword>
<evidence type="ECO:0000313" key="3">
    <source>
        <dbReference type="Proteomes" id="UP000008743"/>
    </source>
</evidence>
<dbReference type="PANTHER" id="PTHR43272">
    <property type="entry name" value="LONG-CHAIN-FATTY-ACID--COA LIGASE"/>
    <property type="match status" value="1"/>
</dbReference>
<evidence type="ECO:0000313" key="2">
    <source>
        <dbReference type="EMBL" id="KJE89261.1"/>
    </source>
</evidence>
<dbReference type="GO" id="GO:0016020">
    <property type="term" value="C:membrane"/>
    <property type="evidence" value="ECO:0007669"/>
    <property type="project" value="TreeGrafter"/>
</dbReference>
<dbReference type="InterPro" id="IPR020845">
    <property type="entry name" value="AMP-binding_CS"/>
</dbReference>
<dbReference type="GO" id="GO:0004467">
    <property type="term" value="F:long-chain fatty acid-CoA ligase activity"/>
    <property type="evidence" value="ECO:0007669"/>
    <property type="project" value="TreeGrafter"/>
</dbReference>
<dbReference type="SUPFAM" id="SSF56801">
    <property type="entry name" value="Acetyl-CoA synthetase-like"/>
    <property type="match status" value="1"/>
</dbReference>
<proteinExistence type="predicted"/>
<dbReference type="Pfam" id="PF00501">
    <property type="entry name" value="AMP-binding"/>
    <property type="match status" value="1"/>
</dbReference>
<dbReference type="EMBL" id="KE346360">
    <property type="protein sequence ID" value="KJE89261.1"/>
    <property type="molecule type" value="Genomic_DNA"/>
</dbReference>
<dbReference type="InParanoid" id="A0A0D2U208"/>
<protein>
    <submittedName>
        <fullName evidence="2">Acyl-CoA synthetase long-chain</fullName>
    </submittedName>
</protein>
<dbReference type="eggNOG" id="KOG1256">
    <property type="taxonomic scope" value="Eukaryota"/>
</dbReference>
<dbReference type="InterPro" id="IPR042099">
    <property type="entry name" value="ANL_N_sf"/>
</dbReference>
<dbReference type="PROSITE" id="PS00455">
    <property type="entry name" value="AMP_BINDING"/>
    <property type="match status" value="1"/>
</dbReference>
<dbReference type="STRING" id="595528.A0A0D2U208"/>
<reference evidence="3" key="1">
    <citation type="submission" date="2011-02" db="EMBL/GenBank/DDBJ databases">
        <title>The Genome Sequence of Capsaspora owczarzaki ATCC 30864.</title>
        <authorList>
            <person name="Russ C."/>
            <person name="Cuomo C."/>
            <person name="Burger G."/>
            <person name="Gray M.W."/>
            <person name="Holland P.W.H."/>
            <person name="King N."/>
            <person name="Lang F.B.F."/>
            <person name="Roger A.J."/>
            <person name="Ruiz-Trillo I."/>
            <person name="Young S.K."/>
            <person name="Zeng Q."/>
            <person name="Gargeya S."/>
            <person name="Alvarado L."/>
            <person name="Berlin A."/>
            <person name="Chapman S.B."/>
            <person name="Chen Z."/>
            <person name="Freedman E."/>
            <person name="Gellesch M."/>
            <person name="Goldberg J."/>
            <person name="Griggs A."/>
            <person name="Gujja S."/>
            <person name="Heilman E."/>
            <person name="Heiman D."/>
            <person name="Howarth C."/>
            <person name="Mehta T."/>
            <person name="Neiman D."/>
            <person name="Pearson M."/>
            <person name="Roberts A."/>
            <person name="Saif S."/>
            <person name="Shea T."/>
            <person name="Shenoy N."/>
            <person name="Sisk P."/>
            <person name="Stolte C."/>
            <person name="Sykes S."/>
            <person name="White J."/>
            <person name="Yandava C."/>
            <person name="Haas B."/>
            <person name="Nusbaum C."/>
            <person name="Birren B."/>
        </authorList>
    </citation>
    <scope>NUCLEOTIDE SEQUENCE</scope>
    <source>
        <strain evidence="3">ATCC 30864</strain>
    </source>
</reference>
<dbReference type="PANTHER" id="PTHR43272:SF107">
    <property type="entry name" value="LONG-CHAIN-FATTY-ACID--COA LIGASE 5"/>
    <property type="match status" value="1"/>
</dbReference>
<dbReference type="PhylomeDB" id="A0A0D2U208"/>
<dbReference type="AlphaFoldDB" id="A0A0D2U208"/>
<dbReference type="Proteomes" id="UP000008743">
    <property type="component" value="Unassembled WGS sequence"/>
</dbReference>
<organism evidence="2 3">
    <name type="scientific">Capsaspora owczarzaki (strain ATCC 30864)</name>
    <dbReference type="NCBI Taxonomy" id="595528"/>
    <lineage>
        <taxon>Eukaryota</taxon>
        <taxon>Filasterea</taxon>
        <taxon>Capsaspora</taxon>
    </lineage>
</organism>
<dbReference type="InterPro" id="IPR000873">
    <property type="entry name" value="AMP-dep_synth/lig_dom"/>
</dbReference>
<sequence>MFVIAVSRRPDLSYCPLFHFVLPFNSFQPFVMDVNAYTVGAATLAAFGVYIATRPGPKPVHQPIDVHCQTVEVDAKEHIRRNASSPGKLLSYHDYHIKTLYEGFHHGIKQAGDSNCLGTRTGNGPFVWESYNQVGQRLTNFGSGLVHHGAKAQSYIGIYSQNRAEWVIAEQACNAYSLITVPLYDTLGAETAEFIVDQAQIRTIICDPPKLALLLDSAPRMKTLKEIVKMGSVSDKERADFKAVGVALLSFAEIEAEGAAKPVPHRPPSPEDVATICYTSGTTGNPKGAMLTHGNFVTDFRCLDRFLALNKDDVYLSYLPLAHMFERIVQSGLWPAGAQIGFFRGDVKLLVEDIAALRPTIFCSVPRLLNRIYDKVVGTVTQAGGVKKFLFDQALASKSAELAQGICRRDSIWDKLVFKKVQATLGGRVRVVATGAAPIGGNVLTFLRAALGCPVFEGYGQTESSAASTTTVPGDFSVGHVGAPLPCNEIKLADVPDMNYFSKDNRGEICFRGANVFRGYLNDKAKTDEALDSEGWLHSGDIGEWDAERPGCASLIARSISFKLGPGRVHCSRED</sequence>
<gene>
    <name evidence="2" type="ORF">CAOG_000771</name>
</gene>